<dbReference type="EMBL" id="JADINE010000028">
    <property type="protein sequence ID" value="MBO8407247.1"/>
    <property type="molecule type" value="Genomic_DNA"/>
</dbReference>
<organism evidence="1 2">
    <name type="scientific">Candidatus Enterousia excrementavium</name>
    <dbReference type="NCBI Taxonomy" id="2840789"/>
    <lineage>
        <taxon>Bacteria</taxon>
        <taxon>Pseudomonadati</taxon>
        <taxon>Pseudomonadota</taxon>
        <taxon>Alphaproteobacteria</taxon>
        <taxon>Candidatus Enterousia</taxon>
    </lineage>
</organism>
<name>A0A940DE37_9PROT</name>
<reference evidence="1" key="1">
    <citation type="submission" date="2020-10" db="EMBL/GenBank/DDBJ databases">
        <authorList>
            <person name="Gilroy R."/>
        </authorList>
    </citation>
    <scope>NUCLEOTIDE SEQUENCE</scope>
    <source>
        <strain evidence="1">B1-16210</strain>
    </source>
</reference>
<proteinExistence type="predicted"/>
<accession>A0A940DE37</accession>
<comment type="caution">
    <text evidence="1">The sequence shown here is derived from an EMBL/GenBank/DDBJ whole genome shotgun (WGS) entry which is preliminary data.</text>
</comment>
<reference evidence="1" key="2">
    <citation type="journal article" date="2021" name="PeerJ">
        <title>Extensive microbial diversity within the chicken gut microbiome revealed by metagenomics and culture.</title>
        <authorList>
            <person name="Gilroy R."/>
            <person name="Ravi A."/>
            <person name="Getino M."/>
            <person name="Pursley I."/>
            <person name="Horton D.L."/>
            <person name="Alikhan N.F."/>
            <person name="Baker D."/>
            <person name="Gharbi K."/>
            <person name="Hall N."/>
            <person name="Watson M."/>
            <person name="Adriaenssens E.M."/>
            <person name="Foster-Nyarko E."/>
            <person name="Jarju S."/>
            <person name="Secka A."/>
            <person name="Antonio M."/>
            <person name="Oren A."/>
            <person name="Chaudhuri R.R."/>
            <person name="La Ragione R."/>
            <person name="Hildebrand F."/>
            <person name="Pallen M.J."/>
        </authorList>
    </citation>
    <scope>NUCLEOTIDE SEQUENCE</scope>
    <source>
        <strain evidence="1">B1-16210</strain>
    </source>
</reference>
<gene>
    <name evidence="1" type="ORF">IAC77_02165</name>
</gene>
<evidence type="ECO:0000313" key="2">
    <source>
        <dbReference type="Proteomes" id="UP000721442"/>
    </source>
</evidence>
<dbReference type="AlphaFoldDB" id="A0A940DE37"/>
<dbReference type="Proteomes" id="UP000721442">
    <property type="component" value="Unassembled WGS sequence"/>
</dbReference>
<evidence type="ECO:0000313" key="1">
    <source>
        <dbReference type="EMBL" id="MBO8407247.1"/>
    </source>
</evidence>
<sequence>MGLRPRFLFCAIATFSVDLPRAGYYGDAGNYGRNCTKCPGSGTSAAGSTSITDCYMPSGSTGSDSSGTFIYTSTCYYSN</sequence>
<protein>
    <submittedName>
        <fullName evidence="1">Uncharacterized protein</fullName>
    </submittedName>
</protein>